<dbReference type="InterPro" id="IPR009100">
    <property type="entry name" value="AcylCoA_DH/oxidase_NM_dom_sf"/>
</dbReference>
<accession>A0A0Q9ZCN6</accession>
<proteinExistence type="predicted"/>
<dbReference type="InterPro" id="IPR037069">
    <property type="entry name" value="AcylCoA_DH/ox_N_sf"/>
</dbReference>
<evidence type="ECO:0000313" key="2">
    <source>
        <dbReference type="Proteomes" id="UP000051643"/>
    </source>
</evidence>
<dbReference type="Gene3D" id="2.40.110.10">
    <property type="entry name" value="Butyryl-CoA Dehydrogenase, subunit A, domain 2"/>
    <property type="match status" value="1"/>
</dbReference>
<dbReference type="GO" id="GO:0050660">
    <property type="term" value="F:flavin adenine dinucleotide binding"/>
    <property type="evidence" value="ECO:0007669"/>
    <property type="project" value="InterPro"/>
</dbReference>
<evidence type="ECO:0000313" key="1">
    <source>
        <dbReference type="EMBL" id="KRG30009.1"/>
    </source>
</evidence>
<dbReference type="Gene3D" id="1.10.540.10">
    <property type="entry name" value="Acyl-CoA dehydrogenase/oxidase, N-terminal domain"/>
    <property type="match status" value="1"/>
</dbReference>
<dbReference type="RefSeq" id="WP_057481030.1">
    <property type="nucleotide sequence ID" value="NZ_BMWR01000008.1"/>
</dbReference>
<organism evidence="1 2">
    <name type="scientific">Salegentibacter mishustinae</name>
    <dbReference type="NCBI Taxonomy" id="270918"/>
    <lineage>
        <taxon>Bacteria</taxon>
        <taxon>Pseudomonadati</taxon>
        <taxon>Bacteroidota</taxon>
        <taxon>Flavobacteriia</taxon>
        <taxon>Flavobacteriales</taxon>
        <taxon>Flavobacteriaceae</taxon>
        <taxon>Salegentibacter</taxon>
    </lineage>
</organism>
<comment type="caution">
    <text evidence="1">The sequence shown here is derived from an EMBL/GenBank/DDBJ whole genome shotgun (WGS) entry which is preliminary data.</text>
</comment>
<dbReference type="InterPro" id="IPR046373">
    <property type="entry name" value="Acyl-CoA_Oxase/DH_mid-dom_sf"/>
</dbReference>
<sequence length="337" mass="38133">MIEEQMQQELKKLCFGKNLFPEKVLSWIQRENLWNIWVPKNYGGLEFSLSEGLSKLQELARIDGSLGWTVTLCSGANYFIGNLEPAAAKEIFQDSKTTILGGSGGVFGTAEKIGDDYKISGTWRYATGANYLTHFTLNAEIQEDGKPLKNKDGSPKILSFVLPREEVEIIEDWNSMGLKASTTHSFKVENVLVPQRFSFIYNEFYQLQDIFKIPFSVFADLTLWVNYIGMAEHYLAGARELKPDKNLNSLDDDLSISNLKVVEYAKEIESKINSNVDINSEYIAEVHAVASNSVKSISKNMIEIFPHLGIKASRNDEPLNQIFCDYFTATQHHIFTK</sequence>
<name>A0A0Q9ZCN6_9FLAO</name>
<dbReference type="Proteomes" id="UP000051643">
    <property type="component" value="Unassembled WGS sequence"/>
</dbReference>
<dbReference type="STRING" id="270918.APR42_14665"/>
<dbReference type="GO" id="GO:0016627">
    <property type="term" value="F:oxidoreductase activity, acting on the CH-CH group of donors"/>
    <property type="evidence" value="ECO:0007669"/>
    <property type="project" value="InterPro"/>
</dbReference>
<reference evidence="1" key="1">
    <citation type="submission" date="2015-10" db="EMBL/GenBank/DDBJ databases">
        <title>Draft genome sequence of Salegentibacter mishustinae KCTC 12263.</title>
        <authorList>
            <person name="Lin W."/>
            <person name="Zheng Q."/>
        </authorList>
    </citation>
    <scope>NUCLEOTIDE SEQUENCE [LARGE SCALE GENOMIC DNA]</scope>
    <source>
        <strain evidence="1">KCTC 12263</strain>
    </source>
</reference>
<keyword evidence="2" id="KW-1185">Reference proteome</keyword>
<dbReference type="SUPFAM" id="SSF56645">
    <property type="entry name" value="Acyl-CoA dehydrogenase NM domain-like"/>
    <property type="match status" value="1"/>
</dbReference>
<gene>
    <name evidence="1" type="ORF">APR42_14665</name>
</gene>
<dbReference type="EMBL" id="LKTP01000003">
    <property type="protein sequence ID" value="KRG30009.1"/>
    <property type="molecule type" value="Genomic_DNA"/>
</dbReference>
<protein>
    <submittedName>
        <fullName evidence="1">Acyl-CoA dehydrogenase</fullName>
    </submittedName>
</protein>
<dbReference type="AlphaFoldDB" id="A0A0Q9ZCN6"/>